<dbReference type="Pfam" id="PF00990">
    <property type="entry name" value="GGDEF"/>
    <property type="match status" value="1"/>
</dbReference>
<feature type="domain" description="GGDEF" evidence="3">
    <location>
        <begin position="50"/>
        <end position="178"/>
    </location>
</feature>
<dbReference type="Proteomes" id="UP000425960">
    <property type="component" value="Chromosome"/>
</dbReference>
<name>A0A5K7ZRM7_9BACT</name>
<dbReference type="EMBL" id="AP021876">
    <property type="protein sequence ID" value="BBO82163.1"/>
    <property type="molecule type" value="Genomic_DNA"/>
</dbReference>
<evidence type="ECO:0008006" key="7">
    <source>
        <dbReference type="Google" id="ProtNLM"/>
    </source>
</evidence>
<feature type="domain" description="Response regulatory" evidence="2">
    <location>
        <begin position="190"/>
        <end position="306"/>
    </location>
</feature>
<evidence type="ECO:0000259" key="3">
    <source>
        <dbReference type="PROSITE" id="PS50887"/>
    </source>
</evidence>
<dbReference type="SUPFAM" id="SSF109604">
    <property type="entry name" value="HD-domain/PDEase-like"/>
    <property type="match status" value="1"/>
</dbReference>
<accession>A0A5K7ZRM7</accession>
<dbReference type="AlphaFoldDB" id="A0A5K7ZRM7"/>
<feature type="domain" description="HD-GYP" evidence="4">
    <location>
        <begin position="314"/>
        <end position="510"/>
    </location>
</feature>
<dbReference type="RefSeq" id="WP_155322690.1">
    <property type="nucleotide sequence ID" value="NZ_AP021876.1"/>
</dbReference>
<dbReference type="InterPro" id="IPR003607">
    <property type="entry name" value="HD/PDEase_dom"/>
</dbReference>
<dbReference type="Pfam" id="PF13487">
    <property type="entry name" value="HD_5"/>
    <property type="match status" value="1"/>
</dbReference>
<dbReference type="Pfam" id="PF00072">
    <property type="entry name" value="Response_reg"/>
    <property type="match status" value="1"/>
</dbReference>
<dbReference type="PANTHER" id="PTHR45228">
    <property type="entry name" value="CYCLIC DI-GMP PHOSPHODIESTERASE TM_0186-RELATED"/>
    <property type="match status" value="1"/>
</dbReference>
<evidence type="ECO:0000313" key="6">
    <source>
        <dbReference type="Proteomes" id="UP000425960"/>
    </source>
</evidence>
<dbReference type="SUPFAM" id="SSF55073">
    <property type="entry name" value="Nucleotide cyclase"/>
    <property type="match status" value="1"/>
</dbReference>
<dbReference type="InterPro" id="IPR052020">
    <property type="entry name" value="Cyclic_di-GMP/3'3'-cGAMP_PDE"/>
</dbReference>
<dbReference type="PROSITE" id="PS51832">
    <property type="entry name" value="HD_GYP"/>
    <property type="match status" value="1"/>
</dbReference>
<evidence type="ECO:0000259" key="4">
    <source>
        <dbReference type="PROSITE" id="PS51832"/>
    </source>
</evidence>
<dbReference type="InterPro" id="IPR029787">
    <property type="entry name" value="Nucleotide_cyclase"/>
</dbReference>
<dbReference type="SMART" id="SM00448">
    <property type="entry name" value="REC"/>
    <property type="match status" value="1"/>
</dbReference>
<dbReference type="PROSITE" id="PS50110">
    <property type="entry name" value="RESPONSE_REGULATORY"/>
    <property type="match status" value="1"/>
</dbReference>
<evidence type="ECO:0000313" key="5">
    <source>
        <dbReference type="EMBL" id="BBO82163.1"/>
    </source>
</evidence>
<reference evidence="5 6" key="1">
    <citation type="submission" date="2019-11" db="EMBL/GenBank/DDBJ databases">
        <title>Comparative genomics of hydrocarbon-degrading Desulfosarcina strains.</title>
        <authorList>
            <person name="Watanabe M."/>
            <person name="Kojima H."/>
            <person name="Fukui M."/>
        </authorList>
    </citation>
    <scope>NUCLEOTIDE SEQUENCE [LARGE SCALE GENOMIC DNA]</scope>
    <source>
        <strain evidence="5 6">28bB2T</strain>
    </source>
</reference>
<dbReference type="InterPro" id="IPR001789">
    <property type="entry name" value="Sig_transdc_resp-reg_receiver"/>
</dbReference>
<dbReference type="NCBIfam" id="TIGR00254">
    <property type="entry name" value="GGDEF"/>
    <property type="match status" value="1"/>
</dbReference>
<dbReference type="Gene3D" id="3.30.70.270">
    <property type="match status" value="1"/>
</dbReference>
<dbReference type="InterPro" id="IPR000160">
    <property type="entry name" value="GGDEF_dom"/>
</dbReference>
<dbReference type="CDD" id="cd01949">
    <property type="entry name" value="GGDEF"/>
    <property type="match status" value="1"/>
</dbReference>
<dbReference type="Gene3D" id="3.40.50.2300">
    <property type="match status" value="1"/>
</dbReference>
<protein>
    <recommendedName>
        <fullName evidence="7">Diguanylate cyclase</fullName>
    </recommendedName>
</protein>
<evidence type="ECO:0000259" key="2">
    <source>
        <dbReference type="PROSITE" id="PS50110"/>
    </source>
</evidence>
<organism evidence="5 6">
    <name type="scientific">Desulfosarcina ovata subsp. sediminis</name>
    <dbReference type="NCBI Taxonomy" id="885957"/>
    <lineage>
        <taxon>Bacteria</taxon>
        <taxon>Pseudomonadati</taxon>
        <taxon>Thermodesulfobacteriota</taxon>
        <taxon>Desulfobacteria</taxon>
        <taxon>Desulfobacterales</taxon>
        <taxon>Desulfosarcinaceae</taxon>
        <taxon>Desulfosarcina</taxon>
    </lineage>
</organism>
<dbReference type="SUPFAM" id="SSF52172">
    <property type="entry name" value="CheY-like"/>
    <property type="match status" value="1"/>
</dbReference>
<feature type="modified residue" description="4-aspartylphosphate" evidence="1">
    <location>
        <position position="239"/>
    </location>
</feature>
<evidence type="ECO:0000256" key="1">
    <source>
        <dbReference type="PROSITE-ProRule" id="PRU00169"/>
    </source>
</evidence>
<dbReference type="SMART" id="SM00471">
    <property type="entry name" value="HDc"/>
    <property type="match status" value="1"/>
</dbReference>
<dbReference type="InterPro" id="IPR043128">
    <property type="entry name" value="Rev_trsase/Diguanyl_cyclase"/>
</dbReference>
<sequence length="510" mass="56716">MPITTIRQIESVYRSQTDSSFRDSLTGLFTYGFFLAYVEQEFQRLKRYGHSFSLAVVDLDAFGQFNHQHGAIHGDKALKKVGQIIQKNIRTADISSRYAGDQFALFFVNTTPDNAITAAEKLRAITEAESNGQITISIGISSSAINVQDGPEKIFKEAQSALKQAKIKGKNRVFHYRQLKKRESEKHQSSILLVDDEPLNLKLMQGLLQPLGYTLYTAKNGLDALYRLEKAEIDLVLLDVMMPDMDGFSVCRTIKANEETRLIPVVLLTSLDDVETKVQGIEAGADDFITKPPHKSELIARIKSLLRVKQLNSNLTSIENVLFSMAKSVEAKDSYTQGHVDRVSELASSIGRNMSLSENEMEALRIGGALHDVGKLGVPEEILNKPGPLDNGEWTVMKTHPEIGYKICLPLKKNLGQALDIVRHHHEKLDGSGYPDGLKADEILMVTRIMTVADIFDALTSDRPYRKAMSTISATQILLTEAQKGKIDSVVTQCLMQLMSNQNITTMLTS</sequence>
<gene>
    <name evidence="5" type="ORF">DSCO28_27290</name>
</gene>
<dbReference type="InterPro" id="IPR037522">
    <property type="entry name" value="HD_GYP_dom"/>
</dbReference>
<dbReference type="PROSITE" id="PS50887">
    <property type="entry name" value="GGDEF"/>
    <property type="match status" value="1"/>
</dbReference>
<dbReference type="Gene3D" id="1.10.3210.10">
    <property type="entry name" value="Hypothetical protein af1432"/>
    <property type="match status" value="1"/>
</dbReference>
<dbReference type="CDD" id="cd00077">
    <property type="entry name" value="HDc"/>
    <property type="match status" value="1"/>
</dbReference>
<proteinExistence type="predicted"/>
<dbReference type="PANTHER" id="PTHR45228:SF4">
    <property type="entry name" value="LIPOPROTEIN"/>
    <property type="match status" value="1"/>
</dbReference>
<dbReference type="InterPro" id="IPR011006">
    <property type="entry name" value="CheY-like_superfamily"/>
</dbReference>
<dbReference type="KEGG" id="dov:DSCO28_27290"/>
<dbReference type="CDD" id="cd17538">
    <property type="entry name" value="REC_D1_PleD-like"/>
    <property type="match status" value="1"/>
</dbReference>
<dbReference type="GO" id="GO:0000160">
    <property type="term" value="P:phosphorelay signal transduction system"/>
    <property type="evidence" value="ECO:0007669"/>
    <property type="project" value="InterPro"/>
</dbReference>
<dbReference type="SMART" id="SM00267">
    <property type="entry name" value="GGDEF"/>
    <property type="match status" value="1"/>
</dbReference>
<keyword evidence="1" id="KW-0597">Phosphoprotein</keyword>